<dbReference type="InterPro" id="IPR050340">
    <property type="entry name" value="Cytosolic_Fe-S_CAF"/>
</dbReference>
<feature type="compositionally biased region" description="Basic and acidic residues" evidence="2">
    <location>
        <begin position="31"/>
        <end position="57"/>
    </location>
</feature>
<feature type="region of interest" description="Disordered" evidence="2">
    <location>
        <begin position="720"/>
        <end position="751"/>
    </location>
</feature>
<feature type="compositionally biased region" description="Polar residues" evidence="2">
    <location>
        <begin position="522"/>
        <end position="534"/>
    </location>
</feature>
<gene>
    <name evidence="4" type="ORF">DBRI00130_LOCUS12270</name>
</gene>
<comment type="similarity">
    <text evidence="1">Belongs to the NARF family.</text>
</comment>
<dbReference type="PANTHER" id="PTHR11615">
    <property type="entry name" value="NITRATE, FORMATE, IRON DEHYDROGENASE"/>
    <property type="match status" value="1"/>
</dbReference>
<dbReference type="AlphaFoldDB" id="A0A7S4R402"/>
<feature type="domain" description="Iron hydrogenase large subunit C-terminal" evidence="3">
    <location>
        <begin position="327"/>
        <end position="448"/>
    </location>
</feature>
<sequence length="967" mass="107202">MASVFLTDIDDYLGPSQACINPLFTSNTSNKNEKTTDKKEVATKTKDDNNNNDDSKTNVKVIRKRRIRKRPNVALSLEKDETKSKEGIVSLSQDLFTASNKIDVPQSLPPSISSSVDILGNNTEVLGIKKKEKATVSIADCLSCSGCVTSAETVLVSRHSIPTLRSECFQRRQGGKEEEEDQDVICFTISPASLVDLIRYLSSPSEQTTPNHINILQKLTTFLHQEFHSSTVMDGSVPLMLSLIESAEEFCHRYRQTKKQQPHVKNQSKEEKTKVFPSFQTPSISLSATQTRHLVNNNNNTSSTTEAITSHHVPGRNPSLDDTLVLQQLPMLSSSCPGFVCYMEKTPSASLHLSLLSSVKSPMMTSGLLLKHTMLLQKKKTRRRRRKGVYHVAIMPCHDKKLEAGRKDFVWNNDDNETMHQDVDDEKEIADVDLVITTDELLDLLKESVRTSVTTAMIPTNEIKEEEEREVTAKDVYHYLNSLSLSKIVTDPTKINEEGEVGMPVLITRPIRHSSSLLPQNIKKQNDTTNQVKNGISKIRLTSSNNDDTTTTPPNDEKLETNGTNNNNDDNDDVQSTLQMIGSGGYAEFIFRYACYKLFHHVIPTHDELDWKKVTRGFSSGGGGSVGSHAGGVRRRTIKRRTATAKDGGGGGGKSPSDLSEIALYQFKDGSYSLQSCLKGRKRRRNEDNDLLGNATTTINNNRNVLEGHDGNDSFVQQSKIEQGEQQHQIHVTKDEKGQKEKKDDAEEEEQGVPVLKFAIAYGFKNVQLVLQKLGKNKKQNNPSSSSLSGQNNDASNEYHYIEVMACPSGCLNGGGQIRDDMGIVVAGDGSVTKKNKKNVRETPAETRERVKQNRSIMDTIMTYSGFRLDDIVGSEQQRHEGDDGIHDVLLSNLYRTVQTSFSAKNNDSESDFDGGNDNLGSSFQKSSEGPFGSIAKQLLHTRFHVVPKLELTSGATAGVALSDTKW</sequence>
<feature type="compositionally biased region" description="Polar residues" evidence="2">
    <location>
        <begin position="919"/>
        <end position="928"/>
    </location>
</feature>
<dbReference type="Gene3D" id="3.40.950.10">
    <property type="entry name" value="Fe-only Hydrogenase (Larger Subunit), Chain L, domain 3"/>
    <property type="match status" value="1"/>
</dbReference>
<feature type="compositionally biased region" description="Low complexity" evidence="2">
    <location>
        <begin position="542"/>
        <end position="554"/>
    </location>
</feature>
<feature type="region of interest" description="Disordered" evidence="2">
    <location>
        <begin position="905"/>
        <end position="929"/>
    </location>
</feature>
<evidence type="ECO:0000259" key="3">
    <source>
        <dbReference type="Pfam" id="PF02906"/>
    </source>
</evidence>
<feature type="region of interest" description="Disordered" evidence="2">
    <location>
        <begin position="618"/>
        <end position="658"/>
    </location>
</feature>
<evidence type="ECO:0000313" key="4">
    <source>
        <dbReference type="EMBL" id="CAE4602151.1"/>
    </source>
</evidence>
<feature type="domain" description="Iron hydrogenase large subunit C-terminal" evidence="3">
    <location>
        <begin position="724"/>
        <end position="815"/>
    </location>
</feature>
<evidence type="ECO:0000256" key="1">
    <source>
        <dbReference type="ARBA" id="ARBA00006596"/>
    </source>
</evidence>
<evidence type="ECO:0000256" key="2">
    <source>
        <dbReference type="SAM" id="MobiDB-lite"/>
    </source>
</evidence>
<reference evidence="4" key="1">
    <citation type="submission" date="2021-01" db="EMBL/GenBank/DDBJ databases">
        <authorList>
            <person name="Corre E."/>
            <person name="Pelletier E."/>
            <person name="Niang G."/>
            <person name="Scheremetjew M."/>
            <person name="Finn R."/>
            <person name="Kale V."/>
            <person name="Holt S."/>
            <person name="Cochrane G."/>
            <person name="Meng A."/>
            <person name="Brown T."/>
            <person name="Cohen L."/>
        </authorList>
    </citation>
    <scope>NUCLEOTIDE SEQUENCE</scope>
    <source>
        <strain evidence="4">GSO104</strain>
    </source>
</reference>
<dbReference type="EMBL" id="HBNS01015272">
    <property type="protein sequence ID" value="CAE4602151.1"/>
    <property type="molecule type" value="Transcribed_RNA"/>
</dbReference>
<dbReference type="Gene3D" id="3.40.50.1780">
    <property type="match status" value="1"/>
</dbReference>
<protein>
    <recommendedName>
        <fullName evidence="3">Iron hydrogenase large subunit C-terminal domain-containing protein</fullName>
    </recommendedName>
</protein>
<feature type="region of interest" description="Disordered" evidence="2">
    <location>
        <begin position="522"/>
        <end position="575"/>
    </location>
</feature>
<feature type="compositionally biased region" description="Basic and acidic residues" evidence="2">
    <location>
        <begin position="732"/>
        <end position="745"/>
    </location>
</feature>
<feature type="compositionally biased region" description="Polar residues" evidence="2">
    <location>
        <begin position="720"/>
        <end position="730"/>
    </location>
</feature>
<dbReference type="InterPro" id="IPR009016">
    <property type="entry name" value="Fe_hydrogenase"/>
</dbReference>
<organism evidence="4">
    <name type="scientific">Ditylum brightwellii</name>
    <dbReference type="NCBI Taxonomy" id="49249"/>
    <lineage>
        <taxon>Eukaryota</taxon>
        <taxon>Sar</taxon>
        <taxon>Stramenopiles</taxon>
        <taxon>Ochrophyta</taxon>
        <taxon>Bacillariophyta</taxon>
        <taxon>Mediophyceae</taxon>
        <taxon>Lithodesmiophycidae</taxon>
        <taxon>Lithodesmiales</taxon>
        <taxon>Lithodesmiaceae</taxon>
        <taxon>Ditylum</taxon>
    </lineage>
</organism>
<accession>A0A7S4R402</accession>
<name>A0A7S4R402_9STRA</name>
<feature type="region of interest" description="Disordered" evidence="2">
    <location>
        <begin position="22"/>
        <end position="57"/>
    </location>
</feature>
<feature type="compositionally biased region" description="Basic residues" evidence="2">
    <location>
        <begin position="632"/>
        <end position="643"/>
    </location>
</feature>
<proteinExistence type="inferred from homology"/>
<dbReference type="SUPFAM" id="SSF53920">
    <property type="entry name" value="Fe-only hydrogenase"/>
    <property type="match status" value="2"/>
</dbReference>
<dbReference type="Pfam" id="PF02906">
    <property type="entry name" value="Fe_hyd_lg_C"/>
    <property type="match status" value="2"/>
</dbReference>
<feature type="compositionally biased region" description="Gly residues" evidence="2">
    <location>
        <begin position="619"/>
        <end position="630"/>
    </location>
</feature>
<dbReference type="InterPro" id="IPR004108">
    <property type="entry name" value="Fe_hydrogenase_lsu_C"/>
</dbReference>